<protein>
    <submittedName>
        <fullName evidence="1">Uncharacterized protein</fullName>
    </submittedName>
</protein>
<gene>
    <name evidence="1" type="ORF">GPJ59_10500</name>
</gene>
<accession>A0ABS6Z6H0</accession>
<reference evidence="1 2" key="1">
    <citation type="submission" date="2019-12" db="EMBL/GenBank/DDBJ databases">
        <title>Genome sequence of Streptomyces bambusae.</title>
        <authorList>
            <person name="Bansal K."/>
            <person name="Choksket S."/>
            <person name="Korpole S."/>
            <person name="Patil P.B."/>
        </authorList>
    </citation>
    <scope>NUCLEOTIDE SEQUENCE [LARGE SCALE GENOMIC DNA]</scope>
    <source>
        <strain evidence="1 2">SK60</strain>
    </source>
</reference>
<name>A0ABS6Z6H0_9ACTN</name>
<comment type="caution">
    <text evidence="1">The sequence shown here is derived from an EMBL/GenBank/DDBJ whole genome shotgun (WGS) entry which is preliminary data.</text>
</comment>
<organism evidence="1 2">
    <name type="scientific">Streptomyces bambusae</name>
    <dbReference type="NCBI Taxonomy" id="1550616"/>
    <lineage>
        <taxon>Bacteria</taxon>
        <taxon>Bacillati</taxon>
        <taxon>Actinomycetota</taxon>
        <taxon>Actinomycetes</taxon>
        <taxon>Kitasatosporales</taxon>
        <taxon>Streptomycetaceae</taxon>
        <taxon>Streptomyces</taxon>
    </lineage>
</organism>
<keyword evidence="2" id="KW-1185">Reference proteome</keyword>
<evidence type="ECO:0000313" key="1">
    <source>
        <dbReference type="EMBL" id="MBW5482301.1"/>
    </source>
</evidence>
<dbReference type="RefSeq" id="WP_219666271.1">
    <property type="nucleotide sequence ID" value="NZ_WTFF01000052.1"/>
</dbReference>
<evidence type="ECO:0000313" key="2">
    <source>
        <dbReference type="Proteomes" id="UP000812013"/>
    </source>
</evidence>
<sequence>MNEQLSSAIAIYFSDRRGMFWERGEKALFAAYQAAVASELLSRIENLKDRTLSIGNRFRHLGYDAAADAVEEALREERPELSNEAIESLAWYWSYCSR</sequence>
<proteinExistence type="predicted"/>
<dbReference type="EMBL" id="WTFF01000052">
    <property type="protein sequence ID" value="MBW5482301.1"/>
    <property type="molecule type" value="Genomic_DNA"/>
</dbReference>
<dbReference type="Proteomes" id="UP000812013">
    <property type="component" value="Unassembled WGS sequence"/>
</dbReference>